<keyword evidence="4" id="KW-0928">Hypersensitive response elicitation</keyword>
<evidence type="ECO:0000256" key="6">
    <source>
        <dbReference type="SAM" id="MobiDB-lite"/>
    </source>
</evidence>
<dbReference type="GO" id="GO:0052040">
    <property type="term" value="P:symbiont-mediated perturbation of host programmed cell death"/>
    <property type="evidence" value="ECO:0007669"/>
    <property type="project" value="UniProtKB-KW"/>
</dbReference>
<dbReference type="SMART" id="SM01187">
    <property type="entry name" value="Elicitin"/>
    <property type="match status" value="3"/>
</dbReference>
<evidence type="ECO:0000256" key="3">
    <source>
        <dbReference type="ARBA" id="ARBA00022525"/>
    </source>
</evidence>
<dbReference type="SUPFAM" id="SSF48647">
    <property type="entry name" value="Fungal elicitin"/>
    <property type="match status" value="2"/>
</dbReference>
<comment type="subcellular location">
    <subcellularLocation>
        <location evidence="1">Secreted</location>
    </subcellularLocation>
</comment>
<dbReference type="Gene3D" id="1.10.239.10">
    <property type="entry name" value="Elicitin domain"/>
    <property type="match status" value="3"/>
</dbReference>
<feature type="region of interest" description="Disordered" evidence="6">
    <location>
        <begin position="318"/>
        <end position="349"/>
    </location>
</feature>
<evidence type="ECO:0000256" key="5">
    <source>
        <dbReference type="ARBA" id="ARBA00023157"/>
    </source>
</evidence>
<proteinExistence type="inferred from homology"/>
<keyword evidence="5" id="KW-1015">Disulfide bond</keyword>
<name>A0A3R7XWD2_9STRA</name>
<evidence type="ECO:0000313" key="8">
    <source>
        <dbReference type="EMBL" id="RQM15448.1"/>
    </source>
</evidence>
<dbReference type="VEuPathDB" id="FungiDB:DD237_003453"/>
<comment type="caution">
    <text evidence="8">The sequence shown here is derived from an EMBL/GenBank/DDBJ whole genome shotgun (WGS) entry which is preliminary data.</text>
</comment>
<evidence type="ECO:0000256" key="2">
    <source>
        <dbReference type="ARBA" id="ARBA00009544"/>
    </source>
</evidence>
<dbReference type="InterPro" id="IPR002200">
    <property type="entry name" value="Elicitin"/>
</dbReference>
<evidence type="ECO:0008006" key="10">
    <source>
        <dbReference type="Google" id="ProtNLM"/>
    </source>
</evidence>
<comment type="similarity">
    <text evidence="2">Belongs to the elicitin family.</text>
</comment>
<gene>
    <name evidence="8" type="ORF">DD237_003453</name>
</gene>
<reference evidence="8 9" key="1">
    <citation type="submission" date="2018-06" db="EMBL/GenBank/DDBJ databases">
        <title>Comparative genomics of downy mildews reveals potential adaptations to biotrophy.</title>
        <authorList>
            <person name="Fletcher K."/>
            <person name="Klosterman S.J."/>
            <person name="Derevnina L."/>
            <person name="Martin F."/>
            <person name="Koike S."/>
            <person name="Reyes Chin-Wo S."/>
            <person name="Mou B."/>
            <person name="Michelmore R."/>
        </authorList>
    </citation>
    <scope>NUCLEOTIDE SEQUENCE [LARGE SCALE GENOMIC DNA]</scope>
    <source>
        <strain evidence="8 9">R13</strain>
    </source>
</reference>
<feature type="chain" id="PRO_5018773226" description="Elicitin-like protein" evidence="7">
    <location>
        <begin position="21"/>
        <end position="549"/>
    </location>
</feature>
<dbReference type="Pfam" id="PF00964">
    <property type="entry name" value="Elicitin"/>
    <property type="match status" value="2"/>
</dbReference>
<evidence type="ECO:0000313" key="9">
    <source>
        <dbReference type="Proteomes" id="UP000286097"/>
    </source>
</evidence>
<evidence type="ECO:0000256" key="4">
    <source>
        <dbReference type="ARBA" id="ARBA00022978"/>
    </source>
</evidence>
<keyword evidence="3" id="KW-0964">Secreted</keyword>
<feature type="signal peptide" evidence="7">
    <location>
        <begin position="1"/>
        <end position="20"/>
    </location>
</feature>
<accession>A0A3R7XWD2</accession>
<evidence type="ECO:0000256" key="1">
    <source>
        <dbReference type="ARBA" id="ARBA00004613"/>
    </source>
</evidence>
<keyword evidence="7" id="KW-0732">Signal</keyword>
<protein>
    <recommendedName>
        <fullName evidence="10">Elicitin-like protein</fullName>
    </recommendedName>
</protein>
<dbReference type="EMBL" id="QKXF01000156">
    <property type="protein sequence ID" value="RQM15448.1"/>
    <property type="molecule type" value="Genomic_DNA"/>
</dbReference>
<feature type="region of interest" description="Disordered" evidence="6">
    <location>
        <begin position="113"/>
        <end position="141"/>
    </location>
</feature>
<dbReference type="InterPro" id="IPR036470">
    <property type="entry name" value="Elicitin_sf"/>
</dbReference>
<dbReference type="GO" id="GO:0005576">
    <property type="term" value="C:extracellular region"/>
    <property type="evidence" value="ECO:0007669"/>
    <property type="project" value="UniProtKB-SubCell"/>
</dbReference>
<evidence type="ECO:0000256" key="7">
    <source>
        <dbReference type="SAM" id="SignalP"/>
    </source>
</evidence>
<dbReference type="Proteomes" id="UP000286097">
    <property type="component" value="Unassembled WGS sequence"/>
</dbReference>
<dbReference type="AlphaFoldDB" id="A0A3R7XWD2"/>
<organism evidence="8 9">
    <name type="scientific">Peronospora effusa</name>
    <dbReference type="NCBI Taxonomy" id="542832"/>
    <lineage>
        <taxon>Eukaryota</taxon>
        <taxon>Sar</taxon>
        <taxon>Stramenopiles</taxon>
        <taxon>Oomycota</taxon>
        <taxon>Peronosporomycetes</taxon>
        <taxon>Peronosporales</taxon>
        <taxon>Peronosporaceae</taxon>
        <taxon>Peronospora</taxon>
    </lineage>
</organism>
<feature type="region of interest" description="Disordered" evidence="6">
    <location>
        <begin position="487"/>
        <end position="510"/>
    </location>
</feature>
<sequence>MKTAFVSAAALLAAATYSSAAKCNLAKIEGLLFSNATRGLANCESATGINIFAVAEFPTSEQVMDLSQNVDCANYLNQINRVANAETQCNVTIEGVEINFGTLIAEFLSGRTGNESDSGSGSIEIPSASASGSTELDDAAANSGPVAPFESSAAGAHALAFVSCCVAATLATMRLSMISLVVVSSAVAFVYASDSCDMGTIQSTLLLNGTTWHDNCASATGMDVFAMITLPTKAEAQNIFQSRDCVNYLNQLSQQANTQIQCEMQTVVLAKLLTDLLTGKSSNKTDFSSGSMSGSASLSPSDFASVSNSSSGSESGLVSSGSANLSSTDSIAEPDSSIVEPGSSIAEPDSSASISVTASFTVVATTVTAVLTSKMKTAFVSAAALIATATYSSAAKCNLAKIEGLLFSNATRGLANCESATGINIFAVAEFPTSEQVMDLSQNVDCANYLNQINRVANAETQCNVTIEGVEINFGTLIAEFLSGRTGNESDSGSGSIEIPSASASGSTELDDAAANSGSVAPFESSAAGAHALAFVSCCVAATLALALQ</sequence>